<evidence type="ECO:0000256" key="7">
    <source>
        <dbReference type="ARBA" id="ARBA00022723"/>
    </source>
</evidence>
<feature type="domain" description="Rieske" evidence="14">
    <location>
        <begin position="7"/>
        <end position="97"/>
    </location>
</feature>
<dbReference type="GO" id="GO:0046381">
    <property type="term" value="P:CMP-N-acetylneuraminate metabolic process"/>
    <property type="evidence" value="ECO:0007669"/>
    <property type="project" value="TreeGrafter"/>
</dbReference>
<sequence>MNFVPTTYKIDLDPAKAKFPVPISLGNQPYYLVRSESGYQLISRVCPHQGREVSDDGECFTCPFHGWRFEHGTGKGINNQAALSAIPVTVSGDHFLAEVPCAPFRSPLPQTGKDIQDLAITLHVHSCLEVGYKGFSLLTDPWLCGSAFLGSWIHYPAPIVNISTLRPDAIWISHEHSDHFHKETLDHFDRSTPIYVPDFPNRRLIEGLTALGFQDIRPMAFGERVQLSKHIHLTCFEPGSLWNDAIVLMEIDGFRVLNINDAGINHRIASLLPPVDMVASLFVPGASGYPWTWSHLSQEQKVNISKRSAQGLLEMLKQMMKLYDAKYLLPFAGNFTWCHPTHREYVGLMSTNTLDDVVQLFEGSDVEVIPLLPGESWESSTGKIKRVWQNREELDDINYKLRYIEQHFDQALFSQYHACSTTVTRSELEAYFLQLNDVPDIAFCEEITVTVQATQEDFDEVTFSVSFSITAGRLEILSELPDVPNLLMKIPLGILAKIVTENLSWDEAHIGHWCRFSRSSNIYNAGFWRLLQAPYYHKPASVPPIDHQPITGDTVIADLLETHGNQAQRILGRYGLYCLGCHHSTHDTITLGAKQHGLNKNTVDRLVRELNQTFDSKKEESTI</sequence>
<dbReference type="AlphaFoldDB" id="A0A1D8TSW6"/>
<dbReference type="UniPathway" id="UPA00628"/>
<evidence type="ECO:0000256" key="11">
    <source>
        <dbReference type="ARBA" id="ARBA00030460"/>
    </source>
</evidence>
<dbReference type="NCBIfam" id="TIGR03980">
    <property type="entry name" value="prismane_assoc"/>
    <property type="match status" value="1"/>
</dbReference>
<dbReference type="SUPFAM" id="SSF140683">
    <property type="entry name" value="SP0561-like"/>
    <property type="match status" value="1"/>
</dbReference>
<dbReference type="Pfam" id="PF13483">
    <property type="entry name" value="Lactamase_B_3"/>
    <property type="match status" value="1"/>
</dbReference>
<evidence type="ECO:0000313" key="15">
    <source>
        <dbReference type="EMBL" id="AOX00739.1"/>
    </source>
</evidence>
<dbReference type="GO" id="GO:0051537">
    <property type="term" value="F:2 iron, 2 sulfur cluster binding"/>
    <property type="evidence" value="ECO:0007669"/>
    <property type="project" value="UniProtKB-KW"/>
</dbReference>
<dbReference type="InterPro" id="IPR027033">
    <property type="entry name" value="Cnh"/>
</dbReference>
<name>A0A1D8TSW6_9CYAN</name>
<comment type="function">
    <text evidence="1">Sialic acids are components of carbohydrate chains of glycoconjugates and are involved in cell-cell recognition and cell-pathogen interactions. Catalyzes the conversion of CMP-N-acetylneuraminic acid (CMP-Neu5Ac) into its hydroxylated derivative CMP-N-glycolylneuraminic acid (CMP-Neu5Gc), a sialic acid abundantly expressed at the surface of many cells.</text>
</comment>
<dbReference type="Gene3D" id="1.10.3910.10">
    <property type="entry name" value="SP0561-like"/>
    <property type="match status" value="1"/>
</dbReference>
<keyword evidence="9" id="KW-0411">Iron-sulfur</keyword>
<evidence type="ECO:0000256" key="1">
    <source>
        <dbReference type="ARBA" id="ARBA00003414"/>
    </source>
</evidence>
<evidence type="ECO:0000256" key="8">
    <source>
        <dbReference type="ARBA" id="ARBA00023004"/>
    </source>
</evidence>
<proteinExistence type="inferred from homology"/>
<evidence type="ECO:0000256" key="10">
    <source>
        <dbReference type="ARBA" id="ARBA00029883"/>
    </source>
</evidence>
<dbReference type="KEGG" id="mpro:BJP34_15965"/>
<dbReference type="GO" id="GO:0030338">
    <property type="term" value="F:CMP-N-acetylneuraminate monooxygenase activity"/>
    <property type="evidence" value="ECO:0007669"/>
    <property type="project" value="UniProtKB-EC"/>
</dbReference>
<evidence type="ECO:0000256" key="4">
    <source>
        <dbReference type="ARBA" id="ARBA00011904"/>
    </source>
</evidence>
<keyword evidence="7" id="KW-0479">Metal-binding</keyword>
<dbReference type="EMBL" id="CP017599">
    <property type="protein sequence ID" value="AOX00739.1"/>
    <property type="molecule type" value="Genomic_DNA"/>
</dbReference>
<dbReference type="Pfam" id="PF00355">
    <property type="entry name" value="Rieske"/>
    <property type="match status" value="1"/>
</dbReference>
<protein>
    <recommendedName>
        <fullName evidence="5">Cytidine monophosphate-N-acetylneuraminic acid hydroxylase</fullName>
        <ecNumber evidence="4">1.14.18.2</ecNumber>
    </recommendedName>
    <alternativeName>
        <fullName evidence="12">CMP-N-acetylneuraminate monooxygenase</fullName>
    </alternativeName>
    <alternativeName>
        <fullName evidence="11">CMP-Neu5Ac hydroxylase</fullName>
    </alternativeName>
    <alternativeName>
        <fullName evidence="10">CMP-NeuAc hydroxylase</fullName>
    </alternativeName>
</protein>
<accession>A0A1D8TSW6</accession>
<evidence type="ECO:0000256" key="5">
    <source>
        <dbReference type="ARBA" id="ARBA00015403"/>
    </source>
</evidence>
<evidence type="ECO:0000256" key="2">
    <source>
        <dbReference type="ARBA" id="ARBA00005141"/>
    </source>
</evidence>
<dbReference type="OrthoDB" id="477744at2"/>
<evidence type="ECO:0000256" key="3">
    <source>
        <dbReference type="ARBA" id="ARBA00010303"/>
    </source>
</evidence>
<gene>
    <name evidence="15" type="ORF">BJP34_15965</name>
</gene>
<dbReference type="InterPro" id="IPR023883">
    <property type="entry name" value="CHP03980_redox-disulphide"/>
</dbReference>
<dbReference type="PANTHER" id="PTHR46522">
    <property type="entry name" value="CYTIDINE MONOPHOSPHATE-N-ACETYLNEURAMINIC ACID HYDROXYLASE"/>
    <property type="match status" value="1"/>
</dbReference>
<evidence type="ECO:0000256" key="9">
    <source>
        <dbReference type="ARBA" id="ARBA00023014"/>
    </source>
</evidence>
<dbReference type="EC" id="1.14.18.2" evidence="4"/>
<evidence type="ECO:0000313" key="16">
    <source>
        <dbReference type="Proteomes" id="UP000177870"/>
    </source>
</evidence>
<evidence type="ECO:0000259" key="14">
    <source>
        <dbReference type="PROSITE" id="PS51296"/>
    </source>
</evidence>
<dbReference type="GO" id="GO:0046872">
    <property type="term" value="F:metal ion binding"/>
    <property type="evidence" value="ECO:0007669"/>
    <property type="project" value="UniProtKB-KW"/>
</dbReference>
<dbReference type="Gene3D" id="2.102.10.10">
    <property type="entry name" value="Rieske [2Fe-2S] iron-sulphur domain"/>
    <property type="match status" value="1"/>
</dbReference>
<dbReference type="PROSITE" id="PS51296">
    <property type="entry name" value="RIESKE"/>
    <property type="match status" value="1"/>
</dbReference>
<dbReference type="GO" id="GO:0006054">
    <property type="term" value="P:N-acetylneuraminate metabolic process"/>
    <property type="evidence" value="ECO:0007669"/>
    <property type="project" value="UniProtKB-UniPathway"/>
</dbReference>
<evidence type="ECO:0000256" key="13">
    <source>
        <dbReference type="ARBA" id="ARBA00048491"/>
    </source>
</evidence>
<dbReference type="Proteomes" id="UP000177870">
    <property type="component" value="Chromosome"/>
</dbReference>
<evidence type="ECO:0000256" key="6">
    <source>
        <dbReference type="ARBA" id="ARBA00022714"/>
    </source>
</evidence>
<dbReference type="STRING" id="1458985.BJP34_15965"/>
<comment type="pathway">
    <text evidence="2">Amino-sugar metabolism; N-acetylneuraminate metabolism.</text>
</comment>
<organism evidence="15 16">
    <name type="scientific">Moorena producens PAL-8-15-08-1</name>
    <dbReference type="NCBI Taxonomy" id="1458985"/>
    <lineage>
        <taxon>Bacteria</taxon>
        <taxon>Bacillati</taxon>
        <taxon>Cyanobacteriota</taxon>
        <taxon>Cyanophyceae</taxon>
        <taxon>Coleofasciculales</taxon>
        <taxon>Coleofasciculaceae</taxon>
        <taxon>Moorena</taxon>
    </lineage>
</organism>
<dbReference type="InterPro" id="IPR036922">
    <property type="entry name" value="Rieske_2Fe-2S_sf"/>
</dbReference>
<dbReference type="InterPro" id="IPR036866">
    <property type="entry name" value="RibonucZ/Hydroxyglut_hydro"/>
</dbReference>
<dbReference type="SUPFAM" id="SSF56281">
    <property type="entry name" value="Metallo-hydrolase/oxidoreductase"/>
    <property type="match status" value="1"/>
</dbReference>
<evidence type="ECO:0000256" key="12">
    <source>
        <dbReference type="ARBA" id="ARBA00033362"/>
    </source>
</evidence>
<dbReference type="InterPro" id="IPR017941">
    <property type="entry name" value="Rieske_2Fe-2S"/>
</dbReference>
<comment type="catalytic activity">
    <reaction evidence="13">
        <text>CMP-N-acetyl-beta-neuraminate + 2 Fe(II)-[cytochrome b5] + O2 + 2 H(+) = CMP-N-glycoloyl-beta-neuraminate + 2 Fe(III)-[cytochrome b5] + H2O</text>
        <dbReference type="Rhea" id="RHEA:16145"/>
        <dbReference type="Rhea" id="RHEA-COMP:10438"/>
        <dbReference type="Rhea" id="RHEA-COMP:10439"/>
        <dbReference type="ChEBI" id="CHEBI:15377"/>
        <dbReference type="ChEBI" id="CHEBI:15378"/>
        <dbReference type="ChEBI" id="CHEBI:15379"/>
        <dbReference type="ChEBI" id="CHEBI:29033"/>
        <dbReference type="ChEBI" id="CHEBI:29034"/>
        <dbReference type="ChEBI" id="CHEBI:57812"/>
        <dbReference type="ChEBI" id="CHEBI:58376"/>
        <dbReference type="EC" id="1.14.18.2"/>
    </reaction>
</comment>
<keyword evidence="8" id="KW-0408">Iron</keyword>
<keyword evidence="6" id="KW-0001">2Fe-2S</keyword>
<comment type="similarity">
    <text evidence="3">Belongs to the CMP-Neu5Ac hydroxylase family.</text>
</comment>
<dbReference type="GO" id="GO:0005737">
    <property type="term" value="C:cytoplasm"/>
    <property type="evidence" value="ECO:0007669"/>
    <property type="project" value="TreeGrafter"/>
</dbReference>
<dbReference type="PANTHER" id="PTHR46522:SF1">
    <property type="entry name" value="INACTIVE CYTIDINE MONOPHOSPHATE-N-ACETYLNEURAMINIC ACID HYDROXYLASE"/>
    <property type="match status" value="1"/>
</dbReference>
<dbReference type="SUPFAM" id="SSF50022">
    <property type="entry name" value="ISP domain"/>
    <property type="match status" value="1"/>
</dbReference>
<reference evidence="16" key="1">
    <citation type="submission" date="2016-10" db="EMBL/GenBank/DDBJ databases">
        <title>Comparative genomics uncovers the prolific and rare metabolic potential of the cyanobacterial genus Moorea.</title>
        <authorList>
            <person name="Leao T."/>
            <person name="Castelao G."/>
            <person name="Korobeynikov A."/>
            <person name="Monroe E.A."/>
            <person name="Podell S."/>
            <person name="Glukhov E."/>
            <person name="Allen E."/>
            <person name="Gerwick W.H."/>
            <person name="Gerwick L."/>
        </authorList>
    </citation>
    <scope>NUCLEOTIDE SEQUENCE [LARGE SCALE GENOMIC DNA]</scope>
    <source>
        <strain evidence="16">PAL-8-15-08-1</strain>
    </source>
</reference>
<dbReference type="InterPro" id="IPR038062">
    <property type="entry name" value="ScdA-like_N_sf"/>
</dbReference>
<dbReference type="Gene3D" id="3.60.15.10">
    <property type="entry name" value="Ribonuclease Z/Hydroxyacylglutathione hydrolase-like"/>
    <property type="match status" value="1"/>
</dbReference>
<dbReference type="CDD" id="cd03467">
    <property type="entry name" value="Rieske"/>
    <property type="match status" value="1"/>
</dbReference>